<evidence type="ECO:0000313" key="4">
    <source>
        <dbReference type="Proteomes" id="UP000243002"/>
    </source>
</evidence>
<reference evidence="3 4" key="1">
    <citation type="journal article" date="2018" name="Environ. Microbiol.">
        <title>Ecological and genomic features of two widespread freshwater picocyanobacteria.</title>
        <authorList>
            <person name="Cabello-Yeves P.J."/>
            <person name="Picazo A."/>
            <person name="Camacho A."/>
            <person name="Callieri C."/>
            <person name="Rosselli R."/>
            <person name="Roda-Garcia J.J."/>
            <person name="Coutinho F.H."/>
            <person name="Rodriguez-Valera F."/>
        </authorList>
    </citation>
    <scope>NUCLEOTIDE SEQUENCE [LARGE SCALE GENOMIC DNA]</scope>
    <source>
        <strain evidence="3 4">Tous</strain>
    </source>
</reference>
<name>A0A2P7MSU7_9CYAN</name>
<dbReference type="PANTHER" id="PTHR24074">
    <property type="entry name" value="CO-CHAPERONE PROTEIN DJLA"/>
    <property type="match status" value="1"/>
</dbReference>
<dbReference type="PRINTS" id="PR00625">
    <property type="entry name" value="JDOMAIN"/>
</dbReference>
<evidence type="ECO:0000259" key="2">
    <source>
        <dbReference type="PROSITE" id="PS50076"/>
    </source>
</evidence>
<dbReference type="InterPro" id="IPR036869">
    <property type="entry name" value="J_dom_sf"/>
</dbReference>
<dbReference type="EMBL" id="PXXO01000013">
    <property type="protein sequence ID" value="PSJ04310.1"/>
    <property type="molecule type" value="Genomic_DNA"/>
</dbReference>
<dbReference type="InterPro" id="IPR050817">
    <property type="entry name" value="DjlA_DnaK_co-chaperone"/>
</dbReference>
<dbReference type="CDD" id="cd06257">
    <property type="entry name" value="DnaJ"/>
    <property type="match status" value="1"/>
</dbReference>
<dbReference type="SUPFAM" id="SSF46565">
    <property type="entry name" value="Chaperone J-domain"/>
    <property type="match status" value="1"/>
</dbReference>
<dbReference type="SMART" id="SM00271">
    <property type="entry name" value="DnaJ"/>
    <property type="match status" value="1"/>
</dbReference>
<dbReference type="PROSITE" id="PS50076">
    <property type="entry name" value="DNAJ_2"/>
    <property type="match status" value="1"/>
</dbReference>
<proteinExistence type="predicted"/>
<feature type="domain" description="J" evidence="2">
    <location>
        <begin position="214"/>
        <end position="264"/>
    </location>
</feature>
<evidence type="ECO:0000313" key="3">
    <source>
        <dbReference type="EMBL" id="PSJ04310.1"/>
    </source>
</evidence>
<accession>A0A2P7MSU7</accession>
<dbReference type="Proteomes" id="UP000243002">
    <property type="component" value="Unassembled WGS sequence"/>
</dbReference>
<protein>
    <submittedName>
        <fullName evidence="3">Molecular chaperone DnaJ</fullName>
    </submittedName>
</protein>
<comment type="caution">
    <text evidence="3">The sequence shown here is derived from an EMBL/GenBank/DDBJ whole genome shotgun (WGS) entry which is preliminary data.</text>
</comment>
<feature type="coiled-coil region" evidence="1">
    <location>
        <begin position="42"/>
        <end position="69"/>
    </location>
</feature>
<sequence length="264" mass="29603">MPLLASPCSARMAAWVEVGGWMGFDPRHWRPSATSPPVTANLEELLAENESLRREVRALRQQLDQHAWSQQQAWSPNRVRSRVTSAASHGITAARLERWGAAMASHPRWQELRLGPPAGLRGLVEELRSQWWDPRLELEQELNRRCPGLGSELVEALRGPHCRWRWAVRAAFALYGPRAPEWLEEAPMRVVEELLRRSPDSSGTTASAADPRQQALALLGLAPGASPAEIRRAYRRLAKNHHPDLGGEVTAFHRLDAAYRLLVG</sequence>
<dbReference type="Gene3D" id="1.10.287.110">
    <property type="entry name" value="DnaJ domain"/>
    <property type="match status" value="1"/>
</dbReference>
<gene>
    <name evidence="3" type="ORF">C7K55_10845</name>
</gene>
<dbReference type="InterPro" id="IPR001623">
    <property type="entry name" value="DnaJ_domain"/>
</dbReference>
<organism evidence="3 4">
    <name type="scientific">Cyanobium usitatum str. Tous</name>
    <dbReference type="NCBI Taxonomy" id="2116684"/>
    <lineage>
        <taxon>Bacteria</taxon>
        <taxon>Bacillati</taxon>
        <taxon>Cyanobacteriota</taxon>
        <taxon>Cyanophyceae</taxon>
        <taxon>Synechococcales</taxon>
        <taxon>Prochlorococcaceae</taxon>
        <taxon>Cyanobium</taxon>
    </lineage>
</organism>
<dbReference type="AlphaFoldDB" id="A0A2P7MSU7"/>
<keyword evidence="1" id="KW-0175">Coiled coil</keyword>
<evidence type="ECO:0000256" key="1">
    <source>
        <dbReference type="SAM" id="Coils"/>
    </source>
</evidence>
<dbReference type="Pfam" id="PF00226">
    <property type="entry name" value="DnaJ"/>
    <property type="match status" value="1"/>
</dbReference>
<keyword evidence="4" id="KW-1185">Reference proteome</keyword>